<keyword evidence="2" id="KW-1185">Reference proteome</keyword>
<dbReference type="Proteomes" id="UP000829196">
    <property type="component" value="Unassembled WGS sequence"/>
</dbReference>
<reference evidence="1" key="1">
    <citation type="journal article" date="2022" name="Front. Genet.">
        <title>Chromosome-Scale Assembly of the Dendrobium nobile Genome Provides Insights Into the Molecular Mechanism of the Biosynthesis of the Medicinal Active Ingredient of Dendrobium.</title>
        <authorList>
            <person name="Xu Q."/>
            <person name="Niu S.-C."/>
            <person name="Li K.-L."/>
            <person name="Zheng P.-J."/>
            <person name="Zhang X.-J."/>
            <person name="Jia Y."/>
            <person name="Liu Y."/>
            <person name="Niu Y.-X."/>
            <person name="Yu L.-H."/>
            <person name="Chen D.-F."/>
            <person name="Zhang G.-Q."/>
        </authorList>
    </citation>
    <scope>NUCLEOTIDE SEQUENCE</scope>
    <source>
        <tissue evidence="1">Leaf</tissue>
    </source>
</reference>
<dbReference type="EMBL" id="JAGYWB010000007">
    <property type="protein sequence ID" value="KAI0516163.1"/>
    <property type="molecule type" value="Genomic_DNA"/>
</dbReference>
<gene>
    <name evidence="1" type="ORF">KFK09_008835</name>
</gene>
<name>A0A8T3BS14_DENNO</name>
<dbReference type="SMR" id="A0A8T3BS14"/>
<evidence type="ECO:0000313" key="2">
    <source>
        <dbReference type="Proteomes" id="UP000829196"/>
    </source>
</evidence>
<protein>
    <submittedName>
        <fullName evidence="1">Uncharacterized protein</fullName>
    </submittedName>
</protein>
<proteinExistence type="predicted"/>
<dbReference type="AlphaFoldDB" id="A0A8T3BS14"/>
<sequence length="78" mass="9360">MEQSLYAIYQQTSKKTCEYIIWRATEFYNNTYFRLPFSYDEIHALITLILAKPNANDVLSWCQKEIKLTIIQYLLQTD</sequence>
<evidence type="ECO:0000313" key="1">
    <source>
        <dbReference type="EMBL" id="KAI0516163.1"/>
    </source>
</evidence>
<comment type="caution">
    <text evidence="1">The sequence shown here is derived from an EMBL/GenBank/DDBJ whole genome shotgun (WGS) entry which is preliminary data.</text>
</comment>
<organism evidence="1 2">
    <name type="scientific">Dendrobium nobile</name>
    <name type="common">Orchid</name>
    <dbReference type="NCBI Taxonomy" id="94219"/>
    <lineage>
        <taxon>Eukaryota</taxon>
        <taxon>Viridiplantae</taxon>
        <taxon>Streptophyta</taxon>
        <taxon>Embryophyta</taxon>
        <taxon>Tracheophyta</taxon>
        <taxon>Spermatophyta</taxon>
        <taxon>Magnoliopsida</taxon>
        <taxon>Liliopsida</taxon>
        <taxon>Asparagales</taxon>
        <taxon>Orchidaceae</taxon>
        <taxon>Epidendroideae</taxon>
        <taxon>Malaxideae</taxon>
        <taxon>Dendrobiinae</taxon>
        <taxon>Dendrobium</taxon>
    </lineage>
</organism>
<accession>A0A8T3BS14</accession>